<proteinExistence type="predicted"/>
<dbReference type="GO" id="GO:0016758">
    <property type="term" value="F:hexosyltransferase activity"/>
    <property type="evidence" value="ECO:0007669"/>
    <property type="project" value="UniProtKB-ARBA"/>
</dbReference>
<dbReference type="PANTHER" id="PTHR22916:SF3">
    <property type="entry name" value="UDP-GLCNAC:BETAGAL BETA-1,3-N-ACETYLGLUCOSAMINYLTRANSFERASE-LIKE PROTEIN 1"/>
    <property type="match status" value="1"/>
</dbReference>
<accession>A0A0G0WC36</accession>
<feature type="domain" description="Glycosyltransferase 2-like" evidence="1">
    <location>
        <begin position="5"/>
        <end position="169"/>
    </location>
</feature>
<reference evidence="2 3" key="1">
    <citation type="journal article" date="2015" name="Nature">
        <title>rRNA introns, odd ribosomes, and small enigmatic genomes across a large radiation of phyla.</title>
        <authorList>
            <person name="Brown C.T."/>
            <person name="Hug L.A."/>
            <person name="Thomas B.C."/>
            <person name="Sharon I."/>
            <person name="Castelle C.J."/>
            <person name="Singh A."/>
            <person name="Wilkins M.J."/>
            <person name="Williams K.H."/>
            <person name="Banfield J.F."/>
        </authorList>
    </citation>
    <scope>NUCLEOTIDE SEQUENCE [LARGE SCALE GENOMIC DNA]</scope>
</reference>
<dbReference type="AlphaFoldDB" id="A0A0G0WC36"/>
<dbReference type="SUPFAM" id="SSF53448">
    <property type="entry name" value="Nucleotide-diphospho-sugar transferases"/>
    <property type="match status" value="1"/>
</dbReference>
<dbReference type="Pfam" id="PF00535">
    <property type="entry name" value="Glycos_transf_2"/>
    <property type="match status" value="1"/>
</dbReference>
<dbReference type="Proteomes" id="UP000033869">
    <property type="component" value="Unassembled WGS sequence"/>
</dbReference>
<dbReference type="InterPro" id="IPR029044">
    <property type="entry name" value="Nucleotide-diphossugar_trans"/>
</dbReference>
<dbReference type="Gene3D" id="3.90.550.10">
    <property type="entry name" value="Spore Coat Polysaccharide Biosynthesis Protein SpsA, Chain A"/>
    <property type="match status" value="1"/>
</dbReference>
<keyword evidence="2" id="KW-0808">Transferase</keyword>
<protein>
    <submittedName>
        <fullName evidence="2">Glycosyl transferase family 2</fullName>
    </submittedName>
</protein>
<dbReference type="PANTHER" id="PTHR22916">
    <property type="entry name" value="GLYCOSYLTRANSFERASE"/>
    <property type="match status" value="1"/>
</dbReference>
<evidence type="ECO:0000259" key="1">
    <source>
        <dbReference type="Pfam" id="PF00535"/>
    </source>
</evidence>
<evidence type="ECO:0000313" key="3">
    <source>
        <dbReference type="Proteomes" id="UP000033869"/>
    </source>
</evidence>
<comment type="caution">
    <text evidence="2">The sequence shown here is derived from an EMBL/GenBank/DDBJ whole genome shotgun (WGS) entry which is preliminary data.</text>
</comment>
<evidence type="ECO:0000313" key="2">
    <source>
        <dbReference type="EMBL" id="KKS09602.1"/>
    </source>
</evidence>
<dbReference type="InterPro" id="IPR001173">
    <property type="entry name" value="Glyco_trans_2-like"/>
</dbReference>
<dbReference type="EMBL" id="LCBL01000001">
    <property type="protein sequence ID" value="KKS09602.1"/>
    <property type="molecule type" value="Genomic_DNA"/>
</dbReference>
<gene>
    <name evidence="2" type="ORF">UU65_C0001G0007</name>
</gene>
<sequence length="310" mass="35408">MSKVSILVPVYNGGKYLKNTLESLLSQTHEDFEILIVDDGSTDNSADVIKSFSDSRIKYFKQENSGRPAVPRNKALKKATGDYIGLCDQDDLWSEEKLEKQLAIFKENRDSDIGIVAAEANMIDEKSSIIGRIKLKKTGYLGPEEFFLNLLPEDFVTACSVLAKKEVFHELGGFKEDLVGTDDYEMWLRASQKYGFYGMEECLCSWRKLGNSLSSNRTKIYESSIDIINSYMTKERARPINEAATKFYMRIFGLQLLNKEYEKAKASFIMASSRAQISKKGRYLYKVFKVSPFLAYIIFRAVYLLDSERV</sequence>
<organism evidence="2 3">
    <name type="scientific">candidate division CPR2 bacterium GW2011_GWC1_41_48</name>
    <dbReference type="NCBI Taxonomy" id="1618344"/>
    <lineage>
        <taxon>Bacteria</taxon>
        <taxon>Bacteria division CPR2</taxon>
    </lineage>
</organism>
<name>A0A0G0WC36_UNCC2</name>